<evidence type="ECO:0000313" key="6">
    <source>
        <dbReference type="Proteomes" id="UP001560573"/>
    </source>
</evidence>
<feature type="signal peptide" evidence="2">
    <location>
        <begin position="1"/>
        <end position="22"/>
    </location>
</feature>
<protein>
    <submittedName>
        <fullName evidence="5">DUF4361 domain-containing protein</fullName>
    </submittedName>
</protein>
<dbReference type="Pfam" id="PF22243">
    <property type="entry name" value="DUF5018-rel"/>
    <property type="match status" value="1"/>
</dbReference>
<sequence>MKNILMLGLLFALPVLFTSCLKKDLPAANNSSLNNITDFYLVYKYADTIVDNKGTTNENERTVVQTVKLDRKISISHDTVYVTPVFPAGFPQKEKVKVKLTNIWGVVNVPDAAIVHPVDGAPKLGTPGDFSAPVSYEVTAANGNKTRWVISVSPLPVVNQWEGMYAESGTLNHASAGLQTCPANYTQELITASANSIKATAGYWYFSNPGITYFITINPDNSVTISADPDAVVSIQQDPAQASTYDPLSKKFNLYYYYYSGGNPANWRKFHTVFTLK</sequence>
<keyword evidence="6" id="KW-1185">Reference proteome</keyword>
<evidence type="ECO:0000256" key="2">
    <source>
        <dbReference type="SAM" id="SignalP"/>
    </source>
</evidence>
<dbReference type="RefSeq" id="WP_369330212.1">
    <property type="nucleotide sequence ID" value="NZ_JAULBC010000004.1"/>
</dbReference>
<evidence type="ECO:0000259" key="4">
    <source>
        <dbReference type="Pfam" id="PF22243"/>
    </source>
</evidence>
<dbReference type="Gene3D" id="2.60.40.4120">
    <property type="match status" value="1"/>
</dbReference>
<feature type="domain" description="DUF5018" evidence="4">
    <location>
        <begin position="36"/>
        <end position="150"/>
    </location>
</feature>
<feature type="domain" description="BT-3044-like C-terminal" evidence="3">
    <location>
        <begin position="157"/>
        <end position="270"/>
    </location>
</feature>
<dbReference type="Pfam" id="PF14274">
    <property type="entry name" value="BT_3044-like_C"/>
    <property type="match status" value="1"/>
</dbReference>
<evidence type="ECO:0000256" key="1">
    <source>
        <dbReference type="ARBA" id="ARBA00022729"/>
    </source>
</evidence>
<dbReference type="InterPro" id="IPR029046">
    <property type="entry name" value="LolA/LolB/LppX"/>
</dbReference>
<dbReference type="EMBL" id="JAULBC010000004">
    <property type="protein sequence ID" value="MEX6688805.1"/>
    <property type="molecule type" value="Genomic_DNA"/>
</dbReference>
<feature type="chain" id="PRO_5046475745" evidence="2">
    <location>
        <begin position="23"/>
        <end position="277"/>
    </location>
</feature>
<dbReference type="Proteomes" id="UP001560573">
    <property type="component" value="Unassembled WGS sequence"/>
</dbReference>
<dbReference type="PROSITE" id="PS51257">
    <property type="entry name" value="PROKAR_LIPOPROTEIN"/>
    <property type="match status" value="1"/>
</dbReference>
<dbReference type="InterPro" id="IPR054460">
    <property type="entry name" value="DUF5018-rel"/>
</dbReference>
<name>A0ABV3ZGX9_9BACT</name>
<comment type="caution">
    <text evidence="5">The sequence shown here is derived from an EMBL/GenBank/DDBJ whole genome shotgun (WGS) entry which is preliminary data.</text>
</comment>
<reference evidence="5 6" key="1">
    <citation type="submission" date="2023-07" db="EMBL/GenBank/DDBJ databases">
        <authorList>
            <person name="Lian W.-H."/>
        </authorList>
    </citation>
    <scope>NUCLEOTIDE SEQUENCE [LARGE SCALE GENOMIC DNA]</scope>
    <source>
        <strain evidence="5 6">SYSU DXS3180</strain>
    </source>
</reference>
<evidence type="ECO:0000313" key="5">
    <source>
        <dbReference type="EMBL" id="MEX6688805.1"/>
    </source>
</evidence>
<keyword evidence="1 2" id="KW-0732">Signal</keyword>
<evidence type="ECO:0000259" key="3">
    <source>
        <dbReference type="Pfam" id="PF14274"/>
    </source>
</evidence>
<accession>A0ABV3ZGX9</accession>
<organism evidence="5 6">
    <name type="scientific">Danxiaibacter flavus</name>
    <dbReference type="NCBI Taxonomy" id="3049108"/>
    <lineage>
        <taxon>Bacteria</taxon>
        <taxon>Pseudomonadati</taxon>
        <taxon>Bacteroidota</taxon>
        <taxon>Chitinophagia</taxon>
        <taxon>Chitinophagales</taxon>
        <taxon>Chitinophagaceae</taxon>
        <taxon>Danxiaibacter</taxon>
    </lineage>
</organism>
<proteinExistence type="predicted"/>
<dbReference type="SUPFAM" id="SSF89392">
    <property type="entry name" value="Prokaryotic lipoproteins and lipoprotein localization factors"/>
    <property type="match status" value="1"/>
</dbReference>
<gene>
    <name evidence="5" type="ORF">QTN47_14960</name>
</gene>
<dbReference type="InterPro" id="IPR025371">
    <property type="entry name" value="BT_3044-like_C"/>
</dbReference>